<dbReference type="EMBL" id="MU003774">
    <property type="protein sequence ID" value="KAF2723777.1"/>
    <property type="molecule type" value="Genomic_DNA"/>
</dbReference>
<proteinExistence type="predicted"/>
<evidence type="ECO:0000313" key="2">
    <source>
        <dbReference type="EMBL" id="KAF2723777.1"/>
    </source>
</evidence>
<feature type="chain" id="PRO_5040396449" evidence="1">
    <location>
        <begin position="32"/>
        <end position="564"/>
    </location>
</feature>
<dbReference type="Proteomes" id="UP000799441">
    <property type="component" value="Unassembled WGS sequence"/>
</dbReference>
<keyword evidence="1" id="KW-0732">Signal</keyword>
<dbReference type="PROSITE" id="PS51257">
    <property type="entry name" value="PROKAR_LIPOPROTEIN"/>
    <property type="match status" value="1"/>
</dbReference>
<gene>
    <name evidence="2" type="ORF">K431DRAFT_7669</name>
</gene>
<dbReference type="AlphaFoldDB" id="A0A9P4UPT2"/>
<evidence type="ECO:0000256" key="1">
    <source>
        <dbReference type="SAM" id="SignalP"/>
    </source>
</evidence>
<comment type="caution">
    <text evidence="2">The sequence shown here is derived from an EMBL/GenBank/DDBJ whole genome shotgun (WGS) entry which is preliminary data.</text>
</comment>
<keyword evidence="3" id="KW-1185">Reference proteome</keyword>
<sequence length="564" mass="60946">MTCPHWRESSQRMMLLALVVTVGCWLRQCSADGLPRQISDRSNVQRFSDLSTSIVDLNATESLPAQVSSCLSSSASWSVANSSWFGRLDNVKTVVELRTESRKTWTKTVAIGSIISTVPTPFTTCSRVPYARGTTLLANVSMVQTITDSTYTEASPFPTPAPSCTFSLNDGQCKRWWVTHYGCTRVGLNYQYEYQPDNTCALYMSTNTAPCPEPTALGRSAGRSLVCGQCAVEARGQLHYWPVTLDGDDICSRRRVLSNTRPMTATLHGTAVTSPDVAIVYENMYAVDECGIIGTTEPAIVQIIPATAVSTIVQLTESSVFGSQEFRPLDYADLPPGAPSWRDWLANQYYCSQYLEYDGEVEWESPVQDPLCATVMVDKFAPQLAVSATTSLSKLQREWRINSCPVDVGFFDPPQPLVPVEVSGGSPAAVSAGMLTTTSLLPAQVTQLADGGISFLATTDITMFPNPIEFLQGSSSGLVIDFGNGTTSTRGIPRQMIIPAGAVIRPETATWQTPKSPRLSISYQAGTGVPRHWSGTTAVRAEVNVISYCAAVAGAFVGILAVVL</sequence>
<name>A0A9P4UPT2_9PEZI</name>
<reference evidence="2" key="1">
    <citation type="journal article" date="2020" name="Stud. Mycol.">
        <title>101 Dothideomycetes genomes: a test case for predicting lifestyles and emergence of pathogens.</title>
        <authorList>
            <person name="Haridas S."/>
            <person name="Albert R."/>
            <person name="Binder M."/>
            <person name="Bloem J."/>
            <person name="Labutti K."/>
            <person name="Salamov A."/>
            <person name="Andreopoulos B."/>
            <person name="Baker S."/>
            <person name="Barry K."/>
            <person name="Bills G."/>
            <person name="Bluhm B."/>
            <person name="Cannon C."/>
            <person name="Castanera R."/>
            <person name="Culley D."/>
            <person name="Daum C."/>
            <person name="Ezra D."/>
            <person name="Gonzalez J."/>
            <person name="Henrissat B."/>
            <person name="Kuo A."/>
            <person name="Liang C."/>
            <person name="Lipzen A."/>
            <person name="Lutzoni F."/>
            <person name="Magnuson J."/>
            <person name="Mondo S."/>
            <person name="Nolan M."/>
            <person name="Ohm R."/>
            <person name="Pangilinan J."/>
            <person name="Park H.-J."/>
            <person name="Ramirez L."/>
            <person name="Alfaro M."/>
            <person name="Sun H."/>
            <person name="Tritt A."/>
            <person name="Yoshinaga Y."/>
            <person name="Zwiers L.-H."/>
            <person name="Turgeon B."/>
            <person name="Goodwin S."/>
            <person name="Spatafora J."/>
            <person name="Crous P."/>
            <person name="Grigoriev I."/>
        </authorList>
    </citation>
    <scope>NUCLEOTIDE SEQUENCE</scope>
    <source>
        <strain evidence="2">CBS 116435</strain>
    </source>
</reference>
<accession>A0A9P4UPT2</accession>
<organism evidence="2 3">
    <name type="scientific">Polychaeton citri CBS 116435</name>
    <dbReference type="NCBI Taxonomy" id="1314669"/>
    <lineage>
        <taxon>Eukaryota</taxon>
        <taxon>Fungi</taxon>
        <taxon>Dikarya</taxon>
        <taxon>Ascomycota</taxon>
        <taxon>Pezizomycotina</taxon>
        <taxon>Dothideomycetes</taxon>
        <taxon>Dothideomycetidae</taxon>
        <taxon>Capnodiales</taxon>
        <taxon>Capnodiaceae</taxon>
        <taxon>Polychaeton</taxon>
    </lineage>
</organism>
<feature type="signal peptide" evidence="1">
    <location>
        <begin position="1"/>
        <end position="31"/>
    </location>
</feature>
<protein>
    <submittedName>
        <fullName evidence="2">Uncharacterized protein</fullName>
    </submittedName>
</protein>
<evidence type="ECO:0000313" key="3">
    <source>
        <dbReference type="Proteomes" id="UP000799441"/>
    </source>
</evidence>